<evidence type="ECO:0000313" key="1">
    <source>
        <dbReference type="EMBL" id="RAH96118.1"/>
    </source>
</evidence>
<reference evidence="1 2" key="1">
    <citation type="submission" date="2018-05" db="EMBL/GenBank/DDBJ databases">
        <title>Acuticoccus sediminis sp. nov., isolated from deep-sea sediment of Indian Ocean.</title>
        <authorList>
            <person name="Liu X."/>
            <person name="Lai Q."/>
            <person name="Du Y."/>
            <person name="Sun F."/>
            <person name="Zhang X."/>
            <person name="Wang S."/>
            <person name="Shao Z."/>
        </authorList>
    </citation>
    <scope>NUCLEOTIDE SEQUENCE [LARGE SCALE GENOMIC DNA]</scope>
    <source>
        <strain evidence="1 2">PTG4-2</strain>
    </source>
</reference>
<dbReference type="PANTHER" id="PTHR40275:SF1">
    <property type="entry name" value="SSL7038 PROTEIN"/>
    <property type="match status" value="1"/>
</dbReference>
<evidence type="ECO:0000313" key="2">
    <source>
        <dbReference type="Proteomes" id="UP000249590"/>
    </source>
</evidence>
<dbReference type="AlphaFoldDB" id="A0A8B2NK25"/>
<accession>A0A8B2NK25</accession>
<sequence>MWAMTKKIDVSTLPEFDEADYLDSAEARAAYLSDAMHDGDPAEFRRALSQVARSLGMGEIAAEANVGRTSLYKSLGEQGDPKFSTVLRVMAAMGLGLSARPLDPAEMDPRQT</sequence>
<name>A0A8B2NK25_9HYPH</name>
<gene>
    <name evidence="1" type="ORF">DLJ53_33385</name>
</gene>
<protein>
    <submittedName>
        <fullName evidence="1">Putative addiction module antidote protein</fullName>
    </submittedName>
</protein>
<dbReference type="OrthoDB" id="9798416at2"/>
<dbReference type="PANTHER" id="PTHR40275">
    <property type="entry name" value="SSL7038 PROTEIN"/>
    <property type="match status" value="1"/>
</dbReference>
<organism evidence="1 2">
    <name type="scientific">Acuticoccus sediminis</name>
    <dbReference type="NCBI Taxonomy" id="2184697"/>
    <lineage>
        <taxon>Bacteria</taxon>
        <taxon>Pseudomonadati</taxon>
        <taxon>Pseudomonadota</taxon>
        <taxon>Alphaproteobacteria</taxon>
        <taxon>Hyphomicrobiales</taxon>
        <taxon>Amorphaceae</taxon>
        <taxon>Acuticoccus</taxon>
    </lineage>
</organism>
<keyword evidence="2" id="KW-1185">Reference proteome</keyword>
<comment type="caution">
    <text evidence="1">The sequence shown here is derived from an EMBL/GenBank/DDBJ whole genome shotgun (WGS) entry which is preliminary data.</text>
</comment>
<dbReference type="Proteomes" id="UP000249590">
    <property type="component" value="Unassembled WGS sequence"/>
</dbReference>
<dbReference type="NCBIfam" id="TIGR02684">
    <property type="entry name" value="dnstrm_HI1420"/>
    <property type="match status" value="1"/>
</dbReference>
<proteinExistence type="predicted"/>
<dbReference type="EMBL" id="QHHQ01000016">
    <property type="protein sequence ID" value="RAH96118.1"/>
    <property type="molecule type" value="Genomic_DNA"/>
</dbReference>
<dbReference type="Pfam" id="PF21716">
    <property type="entry name" value="dnstrm_HI1420"/>
    <property type="match status" value="1"/>
</dbReference>
<dbReference type="InterPro" id="IPR014057">
    <property type="entry name" value="HI1420"/>
</dbReference>